<evidence type="ECO:0000313" key="3">
    <source>
        <dbReference type="EMBL" id="AWK74930.1"/>
    </source>
</evidence>
<evidence type="ECO:0000256" key="2">
    <source>
        <dbReference type="SAM" id="SignalP"/>
    </source>
</evidence>
<feature type="region of interest" description="Disordered" evidence="1">
    <location>
        <begin position="25"/>
        <end position="45"/>
    </location>
</feature>
<dbReference type="KEGG" id="roz:CBI38_28580"/>
<feature type="chain" id="PRO_5039728250" description="Lipoprotein" evidence="2">
    <location>
        <begin position="21"/>
        <end position="132"/>
    </location>
</feature>
<keyword evidence="4" id="KW-1185">Reference proteome</keyword>
<accession>A0A2S2C232</accession>
<dbReference type="RefSeq" id="WP_109334307.1">
    <property type="nucleotide sequence ID" value="NZ_CP021354.1"/>
</dbReference>
<proteinExistence type="predicted"/>
<protein>
    <recommendedName>
        <fullName evidence="5">Lipoprotein</fullName>
    </recommendedName>
</protein>
<evidence type="ECO:0000313" key="4">
    <source>
        <dbReference type="Proteomes" id="UP000245711"/>
    </source>
</evidence>
<sequence length="132" mass="14023">MRSARACGVAAALWVLVACGSGTDTKFGDTTTAPPEAAGAQDERDRAAEIARYNADLAAFVAAFRTRYPELASNRNDDSIAHIAIEPCIDLANGADEQTVTATITTQAENRGTLPTPEQAQQIYRLVEPICP</sequence>
<evidence type="ECO:0000256" key="1">
    <source>
        <dbReference type="SAM" id="MobiDB-lite"/>
    </source>
</evidence>
<dbReference type="OrthoDB" id="4465565at2"/>
<dbReference type="EMBL" id="CP021354">
    <property type="protein sequence ID" value="AWK74930.1"/>
    <property type="molecule type" value="Genomic_DNA"/>
</dbReference>
<feature type="signal peptide" evidence="2">
    <location>
        <begin position="1"/>
        <end position="20"/>
    </location>
</feature>
<dbReference type="AlphaFoldDB" id="A0A2S2C232"/>
<gene>
    <name evidence="3" type="ORF">CBI38_28580</name>
</gene>
<reference evidence="3 4" key="1">
    <citation type="submission" date="2017-05" db="EMBL/GenBank/DDBJ databases">
        <title>Isolation of Rhodococcus sp. S2-17 biodegrading of BP-3.</title>
        <authorList>
            <person name="Lee Y."/>
            <person name="Kim K.H."/>
            <person name="Chun B.H."/>
            <person name="Jung H.S."/>
            <person name="Jeon C.O."/>
        </authorList>
    </citation>
    <scope>NUCLEOTIDE SEQUENCE [LARGE SCALE GENOMIC DNA]</scope>
    <source>
        <strain evidence="3 4">S2-17</strain>
    </source>
</reference>
<organism evidence="3 4">
    <name type="scientific">Rhodococcus oxybenzonivorans</name>
    <dbReference type="NCBI Taxonomy" id="1990687"/>
    <lineage>
        <taxon>Bacteria</taxon>
        <taxon>Bacillati</taxon>
        <taxon>Actinomycetota</taxon>
        <taxon>Actinomycetes</taxon>
        <taxon>Mycobacteriales</taxon>
        <taxon>Nocardiaceae</taxon>
        <taxon>Rhodococcus</taxon>
    </lineage>
</organism>
<keyword evidence="2" id="KW-0732">Signal</keyword>
<name>A0A2S2C232_9NOCA</name>
<dbReference type="PROSITE" id="PS51257">
    <property type="entry name" value="PROKAR_LIPOPROTEIN"/>
    <property type="match status" value="1"/>
</dbReference>
<dbReference type="Proteomes" id="UP000245711">
    <property type="component" value="Chromosome"/>
</dbReference>
<evidence type="ECO:0008006" key="5">
    <source>
        <dbReference type="Google" id="ProtNLM"/>
    </source>
</evidence>